<dbReference type="Pfam" id="PF07751">
    <property type="entry name" value="Abi_2"/>
    <property type="match status" value="1"/>
</dbReference>
<dbReference type="AlphaFoldDB" id="A0A0F9E7M2"/>
<accession>A0A0F9E7M2</accession>
<reference evidence="1" key="1">
    <citation type="journal article" date="2015" name="Nature">
        <title>Complex archaea that bridge the gap between prokaryotes and eukaryotes.</title>
        <authorList>
            <person name="Spang A."/>
            <person name="Saw J.H."/>
            <person name="Jorgensen S.L."/>
            <person name="Zaremba-Niedzwiedzka K."/>
            <person name="Martijn J."/>
            <person name="Lind A.E."/>
            <person name="van Eijk R."/>
            <person name="Schleper C."/>
            <person name="Guy L."/>
            <person name="Ettema T.J."/>
        </authorList>
    </citation>
    <scope>NUCLEOTIDE SEQUENCE</scope>
</reference>
<comment type="caution">
    <text evidence="1">The sequence shown here is derived from an EMBL/GenBank/DDBJ whole genome shotgun (WGS) entry which is preliminary data.</text>
</comment>
<evidence type="ECO:0000313" key="1">
    <source>
        <dbReference type="EMBL" id="KKL70038.1"/>
    </source>
</evidence>
<organism evidence="1">
    <name type="scientific">marine sediment metagenome</name>
    <dbReference type="NCBI Taxonomy" id="412755"/>
    <lineage>
        <taxon>unclassified sequences</taxon>
        <taxon>metagenomes</taxon>
        <taxon>ecological metagenomes</taxon>
    </lineage>
</organism>
<dbReference type="EMBL" id="LAZR01026013">
    <property type="protein sequence ID" value="KKL70038.1"/>
    <property type="molecule type" value="Genomic_DNA"/>
</dbReference>
<dbReference type="InterPro" id="IPR011664">
    <property type="entry name" value="Abi_system_AbiD/AbiF-like"/>
</dbReference>
<evidence type="ECO:0008006" key="2">
    <source>
        <dbReference type="Google" id="ProtNLM"/>
    </source>
</evidence>
<protein>
    <recommendedName>
        <fullName evidence="2">Abi-like protein</fullName>
    </recommendedName>
</protein>
<proteinExistence type="predicted"/>
<gene>
    <name evidence="1" type="ORF">LCGC14_2108880</name>
</gene>
<name>A0A0F9E7M2_9ZZZZ</name>
<sequence>MEYKKRPLTYDQQIDLLESRGLIFQNREKARRILQRISYYRLSAYWIPFQSCKDCFNKDATIEKVVELYNFDRELRTIVFDSLQIVEKGVSP</sequence>